<dbReference type="AlphaFoldDB" id="A0A5C6CZL5"/>
<dbReference type="CDD" id="cd10448">
    <property type="entry name" value="GIY-YIG_unchar_3"/>
    <property type="match status" value="1"/>
</dbReference>
<dbReference type="InterPro" id="IPR050190">
    <property type="entry name" value="UPF0213_domain"/>
</dbReference>
<reference evidence="3 4" key="1">
    <citation type="submission" date="2019-02" db="EMBL/GenBank/DDBJ databases">
        <title>Deep-cultivation of Planctomycetes and their phenomic and genomic characterization uncovers novel biology.</title>
        <authorList>
            <person name="Wiegand S."/>
            <person name="Jogler M."/>
            <person name="Boedeker C."/>
            <person name="Pinto D."/>
            <person name="Vollmers J."/>
            <person name="Rivas-Marin E."/>
            <person name="Kohn T."/>
            <person name="Peeters S.H."/>
            <person name="Heuer A."/>
            <person name="Rast P."/>
            <person name="Oberbeckmann S."/>
            <person name="Bunk B."/>
            <person name="Jeske O."/>
            <person name="Meyerdierks A."/>
            <person name="Storesund J.E."/>
            <person name="Kallscheuer N."/>
            <person name="Luecker S."/>
            <person name="Lage O.M."/>
            <person name="Pohl T."/>
            <person name="Merkel B.J."/>
            <person name="Hornburger P."/>
            <person name="Mueller R.-W."/>
            <person name="Bruemmer F."/>
            <person name="Labrenz M."/>
            <person name="Spormann A.M."/>
            <person name="Op Den Camp H."/>
            <person name="Overmann J."/>
            <person name="Amann R."/>
            <person name="Jetten M.S.M."/>
            <person name="Mascher T."/>
            <person name="Medema M.H."/>
            <person name="Devos D.P."/>
            <person name="Kaster A.-K."/>
            <person name="Ovreas L."/>
            <person name="Rohde M."/>
            <person name="Galperin M.Y."/>
            <person name="Jogler C."/>
        </authorList>
    </citation>
    <scope>NUCLEOTIDE SEQUENCE [LARGE SCALE GENOMIC DNA]</scope>
    <source>
        <strain evidence="3 4">Pla144</strain>
    </source>
</reference>
<proteinExistence type="inferred from homology"/>
<dbReference type="EMBL" id="SJPS01000001">
    <property type="protein sequence ID" value="TWU30323.1"/>
    <property type="molecule type" value="Genomic_DNA"/>
</dbReference>
<dbReference type="PROSITE" id="PS50164">
    <property type="entry name" value="GIY_YIG"/>
    <property type="match status" value="1"/>
</dbReference>
<comment type="caution">
    <text evidence="3">The sequence shown here is derived from an EMBL/GenBank/DDBJ whole genome shotgun (WGS) entry which is preliminary data.</text>
</comment>
<evidence type="ECO:0000313" key="4">
    <source>
        <dbReference type="Proteomes" id="UP000318437"/>
    </source>
</evidence>
<feature type="domain" description="GIY-YIG" evidence="2">
    <location>
        <begin position="5"/>
        <end position="80"/>
    </location>
</feature>
<dbReference type="Gene3D" id="3.40.1440.10">
    <property type="entry name" value="GIY-YIG endonuclease"/>
    <property type="match status" value="1"/>
</dbReference>
<dbReference type="Proteomes" id="UP000318437">
    <property type="component" value="Unassembled WGS sequence"/>
</dbReference>
<organism evidence="3 4">
    <name type="scientific">Bythopirellula polymerisocia</name>
    <dbReference type="NCBI Taxonomy" id="2528003"/>
    <lineage>
        <taxon>Bacteria</taxon>
        <taxon>Pseudomonadati</taxon>
        <taxon>Planctomycetota</taxon>
        <taxon>Planctomycetia</taxon>
        <taxon>Pirellulales</taxon>
        <taxon>Lacipirellulaceae</taxon>
        <taxon>Bythopirellula</taxon>
    </lineage>
</organism>
<protein>
    <submittedName>
        <fullName evidence="3">GIY-YIG nuclease superfamily protein</fullName>
    </submittedName>
</protein>
<evidence type="ECO:0000313" key="3">
    <source>
        <dbReference type="EMBL" id="TWU30323.1"/>
    </source>
</evidence>
<keyword evidence="4" id="KW-1185">Reference proteome</keyword>
<dbReference type="InterPro" id="IPR035901">
    <property type="entry name" value="GIY-YIG_endonuc_sf"/>
</dbReference>
<evidence type="ECO:0000256" key="1">
    <source>
        <dbReference type="ARBA" id="ARBA00007435"/>
    </source>
</evidence>
<dbReference type="InterPro" id="IPR000305">
    <property type="entry name" value="GIY-YIG_endonuc"/>
</dbReference>
<evidence type="ECO:0000259" key="2">
    <source>
        <dbReference type="PROSITE" id="PS50164"/>
    </source>
</evidence>
<sequence length="98" mass="11768">MVPMNEYFVYIMSNQSRTLYIGVTNDLERRVLEHKSKLIKGFTSSYNLTMLAWYDSFSDINQAIECEKKIKGWRRSKKVTLIEEQNPRWEDLAENWQL</sequence>
<comment type="similarity">
    <text evidence="1">Belongs to the UPF0213 family.</text>
</comment>
<dbReference type="Pfam" id="PF01541">
    <property type="entry name" value="GIY-YIG"/>
    <property type="match status" value="1"/>
</dbReference>
<accession>A0A5C6CZL5</accession>
<name>A0A5C6CZL5_9BACT</name>
<dbReference type="PANTHER" id="PTHR34477">
    <property type="entry name" value="UPF0213 PROTEIN YHBQ"/>
    <property type="match status" value="1"/>
</dbReference>
<dbReference type="SUPFAM" id="SSF82771">
    <property type="entry name" value="GIY-YIG endonuclease"/>
    <property type="match status" value="1"/>
</dbReference>
<dbReference type="PANTHER" id="PTHR34477:SF5">
    <property type="entry name" value="BSL5627 PROTEIN"/>
    <property type="match status" value="1"/>
</dbReference>
<gene>
    <name evidence="3" type="ORF">Pla144_11090</name>
</gene>